<dbReference type="Pfam" id="PF05190">
    <property type="entry name" value="MutS_IV"/>
    <property type="match status" value="1"/>
</dbReference>
<dbReference type="PROSITE" id="PS50102">
    <property type="entry name" value="RRM"/>
    <property type="match status" value="3"/>
</dbReference>
<evidence type="ECO:0000256" key="4">
    <source>
        <dbReference type="PROSITE-ProRule" id="PRU00176"/>
    </source>
</evidence>
<dbReference type="GO" id="GO:0003723">
    <property type="term" value="F:RNA binding"/>
    <property type="evidence" value="ECO:0007669"/>
    <property type="project" value="UniProtKB-UniRule"/>
</dbReference>
<feature type="compositionally biased region" description="Polar residues" evidence="6">
    <location>
        <begin position="1537"/>
        <end position="1548"/>
    </location>
</feature>
<keyword evidence="3" id="KW-0067">ATP-binding</keyword>
<keyword evidence="2" id="KW-0547">Nucleotide-binding</keyword>
<dbReference type="OrthoDB" id="198885at2759"/>
<evidence type="ECO:0000256" key="6">
    <source>
        <dbReference type="SAM" id="MobiDB-lite"/>
    </source>
</evidence>
<dbReference type="InterPro" id="IPR000504">
    <property type="entry name" value="RRM_dom"/>
</dbReference>
<keyword evidence="9" id="KW-1185">Reference proteome</keyword>
<dbReference type="SMART" id="SM00360">
    <property type="entry name" value="RRM"/>
    <property type="match status" value="3"/>
</dbReference>
<dbReference type="InterPro" id="IPR046960">
    <property type="entry name" value="PPR_At4g14850-like_plant"/>
</dbReference>
<organism evidence="8 9">
    <name type="scientific">Arabidopsis suecica</name>
    <name type="common">Swedish thale-cress</name>
    <name type="synonym">Cardaminopsis suecica</name>
    <dbReference type="NCBI Taxonomy" id="45249"/>
    <lineage>
        <taxon>Eukaryota</taxon>
        <taxon>Viridiplantae</taxon>
        <taxon>Streptophyta</taxon>
        <taxon>Embryophyta</taxon>
        <taxon>Tracheophyta</taxon>
        <taxon>Spermatophyta</taxon>
        <taxon>Magnoliopsida</taxon>
        <taxon>eudicotyledons</taxon>
        <taxon>Gunneridae</taxon>
        <taxon>Pentapetalae</taxon>
        <taxon>rosids</taxon>
        <taxon>malvids</taxon>
        <taxon>Brassicales</taxon>
        <taxon>Brassicaceae</taxon>
        <taxon>Camelineae</taxon>
        <taxon>Arabidopsis</taxon>
    </lineage>
</organism>
<dbReference type="InterPro" id="IPR007861">
    <property type="entry name" value="DNA_mismatch_repair_MutS_clamp"/>
</dbReference>
<dbReference type="PANTHER" id="PTHR47926:SF387">
    <property type="entry name" value="PENTATRICOPEPTIDE REPEAT-CONTAINING PROTEIN"/>
    <property type="match status" value="1"/>
</dbReference>
<evidence type="ECO:0000256" key="5">
    <source>
        <dbReference type="PROSITE-ProRule" id="PRU00708"/>
    </source>
</evidence>
<dbReference type="PROSITE" id="PS00486">
    <property type="entry name" value="DNA_MISMATCH_REPAIR_2"/>
    <property type="match status" value="1"/>
</dbReference>
<dbReference type="NCBIfam" id="TIGR00756">
    <property type="entry name" value="PPR"/>
    <property type="match status" value="2"/>
</dbReference>
<dbReference type="GO" id="GO:0006298">
    <property type="term" value="P:mismatch repair"/>
    <property type="evidence" value="ECO:0007669"/>
    <property type="project" value="InterPro"/>
</dbReference>
<keyword evidence="4" id="KW-0694">RNA-binding</keyword>
<feature type="domain" description="RRM" evidence="7">
    <location>
        <begin position="1340"/>
        <end position="1416"/>
    </location>
</feature>
<feature type="repeat" description="PPR" evidence="5">
    <location>
        <begin position="70"/>
        <end position="104"/>
    </location>
</feature>
<feature type="compositionally biased region" description="Basic residues" evidence="6">
    <location>
        <begin position="1269"/>
        <end position="1280"/>
    </location>
</feature>
<feature type="compositionally biased region" description="Acidic residues" evidence="6">
    <location>
        <begin position="1446"/>
        <end position="1457"/>
    </location>
</feature>
<dbReference type="GO" id="GO:0005524">
    <property type="term" value="F:ATP binding"/>
    <property type="evidence" value="ECO:0007669"/>
    <property type="project" value="UniProtKB-KW"/>
</dbReference>
<feature type="region of interest" description="Disordered" evidence="6">
    <location>
        <begin position="1074"/>
        <end position="1330"/>
    </location>
</feature>
<feature type="domain" description="RRM" evidence="7">
    <location>
        <begin position="1550"/>
        <end position="1617"/>
    </location>
</feature>
<keyword evidence="1" id="KW-0677">Repeat</keyword>
<dbReference type="InterPro" id="IPR000432">
    <property type="entry name" value="DNA_mismatch_repair_MutS_C"/>
</dbReference>
<dbReference type="Proteomes" id="UP000694251">
    <property type="component" value="Chromosome 8"/>
</dbReference>
<dbReference type="Pfam" id="PF01535">
    <property type="entry name" value="PPR"/>
    <property type="match status" value="4"/>
</dbReference>
<feature type="compositionally biased region" description="Acidic residues" evidence="6">
    <location>
        <begin position="1157"/>
        <end position="1167"/>
    </location>
</feature>
<dbReference type="GO" id="GO:0009451">
    <property type="term" value="P:RNA modification"/>
    <property type="evidence" value="ECO:0007669"/>
    <property type="project" value="InterPro"/>
</dbReference>
<feature type="compositionally biased region" description="Basic and acidic residues" evidence="6">
    <location>
        <begin position="1281"/>
        <end position="1309"/>
    </location>
</feature>
<evidence type="ECO:0000313" key="8">
    <source>
        <dbReference type="EMBL" id="KAG7582479.1"/>
    </source>
</evidence>
<dbReference type="FunFam" id="1.25.40.10:FF:000090">
    <property type="entry name" value="Pentatricopeptide repeat-containing protein, chloroplastic"/>
    <property type="match status" value="1"/>
</dbReference>
<feature type="compositionally biased region" description="Acidic residues" evidence="6">
    <location>
        <begin position="1247"/>
        <end position="1265"/>
    </location>
</feature>
<name>A0A8T2B935_ARASU</name>
<feature type="compositionally biased region" description="Polar residues" evidence="6">
    <location>
        <begin position="1106"/>
        <end position="1120"/>
    </location>
</feature>
<feature type="region of interest" description="Disordered" evidence="6">
    <location>
        <begin position="1710"/>
        <end position="1736"/>
    </location>
</feature>
<dbReference type="PROSITE" id="PS51375">
    <property type="entry name" value="PPR"/>
    <property type="match status" value="3"/>
</dbReference>
<reference evidence="8 9" key="1">
    <citation type="submission" date="2020-12" db="EMBL/GenBank/DDBJ databases">
        <title>Concerted genomic and epigenomic changes stabilize Arabidopsis allopolyploids.</title>
        <authorList>
            <person name="Chen Z."/>
        </authorList>
    </citation>
    <scope>NUCLEOTIDE SEQUENCE [LARGE SCALE GENOMIC DNA]</scope>
    <source>
        <strain evidence="8">As9502</strain>
        <tissue evidence="8">Leaf</tissue>
    </source>
</reference>
<dbReference type="Pfam" id="PF13041">
    <property type="entry name" value="PPR_2"/>
    <property type="match status" value="2"/>
</dbReference>
<evidence type="ECO:0000256" key="1">
    <source>
        <dbReference type="ARBA" id="ARBA00022737"/>
    </source>
</evidence>
<dbReference type="Pfam" id="PF00488">
    <property type="entry name" value="MutS_V"/>
    <property type="match status" value="1"/>
</dbReference>
<evidence type="ECO:0000313" key="9">
    <source>
        <dbReference type="Proteomes" id="UP000694251"/>
    </source>
</evidence>
<comment type="caution">
    <text evidence="8">The sequence shown here is derived from an EMBL/GenBank/DDBJ whole genome shotgun (WGS) entry which is preliminary data.</text>
</comment>
<evidence type="ECO:0000259" key="7">
    <source>
        <dbReference type="PROSITE" id="PS50102"/>
    </source>
</evidence>
<evidence type="ECO:0000256" key="2">
    <source>
        <dbReference type="ARBA" id="ARBA00022741"/>
    </source>
</evidence>
<dbReference type="GO" id="GO:0030983">
    <property type="term" value="F:mismatched DNA binding"/>
    <property type="evidence" value="ECO:0007669"/>
    <property type="project" value="InterPro"/>
</dbReference>
<feature type="compositionally biased region" description="Low complexity" evidence="6">
    <location>
        <begin position="1311"/>
        <end position="1322"/>
    </location>
</feature>
<feature type="region of interest" description="Disordered" evidence="6">
    <location>
        <begin position="1416"/>
        <end position="1549"/>
    </location>
</feature>
<evidence type="ECO:0000256" key="3">
    <source>
        <dbReference type="ARBA" id="ARBA00022840"/>
    </source>
</evidence>
<feature type="compositionally biased region" description="Low complexity" evidence="6">
    <location>
        <begin position="1213"/>
        <end position="1224"/>
    </location>
</feature>
<gene>
    <name evidence="8" type="ORF">ISN44_As08g020750</name>
</gene>
<proteinExistence type="predicted"/>
<protein>
    <submittedName>
        <fullName evidence="8">RNA recognition motif domain</fullName>
    </submittedName>
</protein>
<feature type="repeat" description="PPR" evidence="5">
    <location>
        <begin position="304"/>
        <end position="338"/>
    </location>
</feature>
<sequence>MMQPTKFAVSSLIHMYSKCGKFKEVCNVFNGSRVEFVDSVARNAMIAAYCREGDIERALSIFWRNPELNDTISWNTLISGYAQNGYEEEALKIAVSMEENGLKWDEHTFAAVLNVLSSLKSLKIGKEVHARVLKNGSYSNKFVNSGLVDVYCKCGNMKYAESAHLLYGFGNLYSTSSMILGYSSQGKMVEAKRLFDSLSEKNLVVWTAMFLGYLTLRQPDSVLELAREFIANDTNIPDSLVMGSVLGACSLQAYMEPGKEIHGHSLRTSILMDKKLVTAFVDMYSKCGNVEYAERIFDSSCERDTVMYNAMIAGCAHHGHEAKSFQLFEDMTEGGFKPDEITFMALLSACRHCGLVLEGEKYFKSMIEAYNTSPEAGHYTCMIDLYGKAYRLDKAIELMEGIDQDAVILGAFLNACSWNKNTELVKEVEEKLLAIEESNGSRYIQLANAYASSGRWDEEFFWEKDEIWIDDFSVTTMVKLSAKLPNVFYGEQLHGVIVKTGNDATNFSISSLIHMYSECGKFKEVCNALTGHVLSLVIVWLGTQLLQLIVEKGMHKMVMKNGSYSNKWLLQVWKYESREKKSTLLNSIKVNYKASLHQNNYATVDKALKLDKAGQFGHVFKITKKEEPKIRKKLTTQFIVLETRKDGELVDRVVQTVTSFSEVFEELAGLLSEMDVLLSFADLTASCPTPYYEREELVQIVTGPNTGGKSTFIRQVGVIVLMAQVGSFVPCDKASISIRDCIFACVGAGDFQLCGLSTFMQELLETASILKGATDKSLIIIDELGRGTSTYDGFGLAWAICEHLVQVKKVPTLFATHFHELTALARANSEVAGTTVGVANFNCSAHIDTVGVANFNSSVHIDKESRKLTMLYKFVTEIATFSDFGTFSDFLPATEIATLTTAAFDSAVSLRGNPETMPQRHRLLISPPDGDEWVAELIIRDEHVNLQDLASQNEDLKHVLQASRVRFLNAHEIRILFGKAVRGLLPISPAKPGINREGLYFTISNAYKDGTRYKPVNNNRNTESRSPLEEFRCTQAKLLDQQSNLLFTRRNMRYRKQIHNNPHQMVVADERNQLAAPEADSDEESDQYAALESDSNESLVLRTAIRENSSSLNDSDSYVESASDKTPEAESSSSEETSAVKKQPTVLNNAKAGSSSSEDDSSSDEETAPVKKQPAVLEKAKAESSSSEDDSSSDKETVSVKKQPTVLKNAKAGSSSSDDGSSSDEQSAPAKKQPLALKNAKTQSSSSEDESSSAEKDSDDEESDDERPPRKKAKVSLKKTSKQEESKYEKVTSKKKGSDIEMVDAEQKSNAKQPKTQATQTQGRFKAIIEPVDSNKRPVKTLYVTGYSGDVTESDLESFFKEAGNIVEIRVGKDRDGKSRGFSFVKFASSEEAEEGLKLQSKPLLRHFIEIEFAHEDERVIPTKKEPAPAKKQLQPLKKDKVESISSEDDSSSDEETAPVKKQPAVLEKAKAESSSSEDDSSSDKETVSVKKQPTVLKNAKAGSSSSDDGSSSDEEPAPAKKQPTIVEKAKAESCSMPKTPTTQTHGGSKTLFAGNLSFKIERSDVENFFKEVSEVVDVRFSSHEDGSLKGFGHVEFASADAAHKASRRVKLDLACERGVYNTPRSKGQTVFVTGFDSSLGETEIKRALRARFSTCGEVARVAVPRDRETGATRGIAFIDLKDGFSKALQLSGSEIRGWKIVVQEARPRVESGDGTGGRFSANQYQGKKTVFNDDE</sequence>
<feature type="compositionally biased region" description="Basic and acidic residues" evidence="6">
    <location>
        <begin position="1416"/>
        <end position="1429"/>
    </location>
</feature>
<dbReference type="Pfam" id="PF00076">
    <property type="entry name" value="RRM_1"/>
    <property type="match status" value="3"/>
</dbReference>
<feature type="repeat" description="PPR" evidence="5">
    <location>
        <begin position="171"/>
        <end position="205"/>
    </location>
</feature>
<dbReference type="SMART" id="SM00534">
    <property type="entry name" value="MUTSac"/>
    <property type="match status" value="1"/>
</dbReference>
<feature type="domain" description="RRM" evidence="7">
    <location>
        <begin position="1629"/>
        <end position="1708"/>
    </location>
</feature>
<dbReference type="PANTHER" id="PTHR47926">
    <property type="entry name" value="PENTATRICOPEPTIDE REPEAT-CONTAINING PROTEIN"/>
    <property type="match status" value="1"/>
</dbReference>
<dbReference type="InterPro" id="IPR002885">
    <property type="entry name" value="PPR_rpt"/>
</dbReference>
<accession>A0A8T2B935</accession>
<dbReference type="EMBL" id="JAEFBJ010000008">
    <property type="protein sequence ID" value="KAG7582479.1"/>
    <property type="molecule type" value="Genomic_DNA"/>
</dbReference>